<protein>
    <submittedName>
        <fullName evidence="5">Response regulator receiver modulated metal dependent phosphohydrolase</fullName>
    </submittedName>
</protein>
<organism evidence="5 6">
    <name type="scientific">Velamenicoccus archaeovorus</name>
    <dbReference type="NCBI Taxonomy" id="1930593"/>
    <lineage>
        <taxon>Bacteria</taxon>
        <taxon>Pseudomonadati</taxon>
        <taxon>Candidatus Omnitrophota</taxon>
        <taxon>Candidatus Velamenicoccus</taxon>
    </lineage>
</organism>
<evidence type="ECO:0000313" key="6">
    <source>
        <dbReference type="Proteomes" id="UP000287243"/>
    </source>
</evidence>
<dbReference type="PANTHER" id="PTHR45228:SF4">
    <property type="entry name" value="LIPOPROTEIN"/>
    <property type="match status" value="1"/>
</dbReference>
<dbReference type="InterPro" id="IPR037522">
    <property type="entry name" value="HD_GYP_dom"/>
</dbReference>
<dbReference type="Pfam" id="PF00072">
    <property type="entry name" value="Response_reg"/>
    <property type="match status" value="1"/>
</dbReference>
<dbReference type="InterPro" id="IPR006675">
    <property type="entry name" value="HDIG_dom"/>
</dbReference>
<feature type="domain" description="Response regulatory" evidence="2">
    <location>
        <begin position="5"/>
        <end position="119"/>
    </location>
</feature>
<evidence type="ECO:0000259" key="4">
    <source>
        <dbReference type="PROSITE" id="PS51832"/>
    </source>
</evidence>
<keyword evidence="5" id="KW-0378">Hydrolase</keyword>
<dbReference type="NCBIfam" id="TIGR00277">
    <property type="entry name" value="HDIG"/>
    <property type="match status" value="1"/>
</dbReference>
<dbReference type="SMART" id="SM00448">
    <property type="entry name" value="REC"/>
    <property type="match status" value="1"/>
</dbReference>
<name>A0A410P591_VELA1</name>
<dbReference type="InterPro" id="IPR001789">
    <property type="entry name" value="Sig_transdc_resp-reg_receiver"/>
</dbReference>
<dbReference type="PROSITE" id="PS51831">
    <property type="entry name" value="HD"/>
    <property type="match status" value="1"/>
</dbReference>
<dbReference type="Proteomes" id="UP000287243">
    <property type="component" value="Chromosome"/>
</dbReference>
<evidence type="ECO:0000256" key="1">
    <source>
        <dbReference type="PROSITE-ProRule" id="PRU00169"/>
    </source>
</evidence>
<dbReference type="Gene3D" id="1.10.3210.10">
    <property type="entry name" value="Hypothetical protein af1432"/>
    <property type="match status" value="1"/>
</dbReference>
<feature type="domain" description="HD-GYP" evidence="4">
    <location>
        <begin position="167"/>
        <end position="355"/>
    </location>
</feature>
<dbReference type="RefSeq" id="WP_164908880.1">
    <property type="nucleotide sequence ID" value="NZ_CP019384.1"/>
</dbReference>
<dbReference type="CDD" id="cd00156">
    <property type="entry name" value="REC"/>
    <property type="match status" value="1"/>
</dbReference>
<proteinExistence type="predicted"/>
<feature type="modified residue" description="4-aspartylphosphate" evidence="1">
    <location>
        <position position="54"/>
    </location>
</feature>
<dbReference type="GO" id="GO:0016787">
    <property type="term" value="F:hydrolase activity"/>
    <property type="evidence" value="ECO:0007669"/>
    <property type="project" value="UniProtKB-KW"/>
</dbReference>
<dbReference type="Gene3D" id="3.40.50.2300">
    <property type="match status" value="1"/>
</dbReference>
<dbReference type="InterPro" id="IPR052020">
    <property type="entry name" value="Cyclic_di-GMP/3'3'-cGAMP_PDE"/>
</dbReference>
<dbReference type="InterPro" id="IPR003607">
    <property type="entry name" value="HD/PDEase_dom"/>
</dbReference>
<dbReference type="KEGG" id="vai:BU251_05615"/>
<evidence type="ECO:0000313" key="5">
    <source>
        <dbReference type="EMBL" id="QAT17241.1"/>
    </source>
</evidence>
<dbReference type="EMBL" id="CP019384">
    <property type="protein sequence ID" value="QAT17241.1"/>
    <property type="molecule type" value="Genomic_DNA"/>
</dbReference>
<dbReference type="Pfam" id="PF13487">
    <property type="entry name" value="HD_5"/>
    <property type="match status" value="1"/>
</dbReference>
<keyword evidence="1" id="KW-0597">Phosphoprotein</keyword>
<keyword evidence="6" id="KW-1185">Reference proteome</keyword>
<dbReference type="GO" id="GO:0000160">
    <property type="term" value="P:phosphorelay signal transduction system"/>
    <property type="evidence" value="ECO:0007669"/>
    <property type="project" value="InterPro"/>
</dbReference>
<dbReference type="PROSITE" id="PS50110">
    <property type="entry name" value="RESPONSE_REGULATORY"/>
    <property type="match status" value="1"/>
</dbReference>
<gene>
    <name evidence="5" type="ORF">BU251_05615</name>
</gene>
<dbReference type="InterPro" id="IPR011006">
    <property type="entry name" value="CheY-like_superfamily"/>
</dbReference>
<dbReference type="CDD" id="cd00077">
    <property type="entry name" value="HDc"/>
    <property type="match status" value="1"/>
</dbReference>
<reference evidence="5 6" key="1">
    <citation type="submission" date="2017-01" db="EMBL/GenBank/DDBJ databases">
        <title>First insights into the biology of 'candidatus Vampirococcus archaeovorus'.</title>
        <authorList>
            <person name="Kizina J."/>
            <person name="Jordan S."/>
            <person name="Stueber K."/>
            <person name="Reinhardt R."/>
            <person name="Harder J."/>
        </authorList>
    </citation>
    <scope>NUCLEOTIDE SEQUENCE [LARGE SCALE GENOMIC DNA]</scope>
    <source>
        <strain evidence="5 6">LiM</strain>
    </source>
</reference>
<sequence length="355" mass="40283">MSEQKVLVIDSDEASCALIKTALTTRGYQVTVALTARVGLQFYEQDTPGAVFIDLGLKDLDVRYLVREFHHRDEAMVIIIMGYTETANLVQESLALGATDYLYKPLRSEEVYFKAKQAFEIRKFVVNNSRALKGIEERNIALQKQNLLLARRIEESTKNLTRLYEDLKETYMRTIKALAHAIDARDHYTFSHSDNVTRYAEAIARQMNVDPSYINDIRDACQLHDLGKIGVHDNVLSKPSALTDDEFNQIKQHAEKGAQILEPLKFLESVITIVKHHHERWDGKGYPDGLKGEEIPLGARIMTVADSYDAMVSARPYRKVGLMKSEAVEEIKKNSGSQFDPKVVEAFLKVVDTFV</sequence>
<dbReference type="PROSITE" id="PS51832">
    <property type="entry name" value="HD_GYP"/>
    <property type="match status" value="1"/>
</dbReference>
<dbReference type="AlphaFoldDB" id="A0A410P591"/>
<dbReference type="SUPFAM" id="SSF109604">
    <property type="entry name" value="HD-domain/PDEase-like"/>
    <property type="match status" value="1"/>
</dbReference>
<dbReference type="InterPro" id="IPR006674">
    <property type="entry name" value="HD_domain"/>
</dbReference>
<dbReference type="PANTHER" id="PTHR45228">
    <property type="entry name" value="CYCLIC DI-GMP PHOSPHODIESTERASE TM_0186-RELATED"/>
    <property type="match status" value="1"/>
</dbReference>
<evidence type="ECO:0000259" key="2">
    <source>
        <dbReference type="PROSITE" id="PS50110"/>
    </source>
</evidence>
<evidence type="ECO:0000259" key="3">
    <source>
        <dbReference type="PROSITE" id="PS51831"/>
    </source>
</evidence>
<feature type="domain" description="HD" evidence="3">
    <location>
        <begin position="189"/>
        <end position="311"/>
    </location>
</feature>
<accession>A0A410P591</accession>
<dbReference type="SMART" id="SM00471">
    <property type="entry name" value="HDc"/>
    <property type="match status" value="1"/>
</dbReference>
<dbReference type="SUPFAM" id="SSF52172">
    <property type="entry name" value="CheY-like"/>
    <property type="match status" value="1"/>
</dbReference>